<evidence type="ECO:0000313" key="1">
    <source>
        <dbReference type="EMBL" id="SHF06637.1"/>
    </source>
</evidence>
<gene>
    <name evidence="1" type="ORF">SAMN05444408_108101</name>
</gene>
<keyword evidence="2" id="KW-1185">Reference proteome</keyword>
<proteinExistence type="predicted"/>
<reference evidence="2" key="1">
    <citation type="submission" date="2016-11" db="EMBL/GenBank/DDBJ databases">
        <authorList>
            <person name="Varghese N."/>
            <person name="Submissions S."/>
        </authorList>
    </citation>
    <scope>NUCLEOTIDE SEQUENCE [LARGE SCALE GENOMIC DNA]</scope>
    <source>
        <strain evidence="2">DSM 26898</strain>
    </source>
</reference>
<evidence type="ECO:0000313" key="2">
    <source>
        <dbReference type="Proteomes" id="UP000184236"/>
    </source>
</evidence>
<dbReference type="EMBL" id="FQVO01000008">
    <property type="protein sequence ID" value="SHF06637.1"/>
    <property type="molecule type" value="Genomic_DNA"/>
</dbReference>
<protein>
    <submittedName>
        <fullName evidence="1">Uncharacterized protein</fullName>
    </submittedName>
</protein>
<name>A0A1M4YLX8_9FLAO</name>
<dbReference type="STRING" id="1302685.SAMN05444408_108101"/>
<sequence length="61" mass="7310">MKRYFLLLIVLLTGCNGEKNFADNITLNFPKDEKLIFQEFNDDLTHPRHITDLYWRNSSSY</sequence>
<dbReference type="Proteomes" id="UP000184236">
    <property type="component" value="Unassembled WGS sequence"/>
</dbReference>
<dbReference type="AlphaFoldDB" id="A0A1M4YLX8"/>
<organism evidence="1 2">
    <name type="scientific">Chryseobacterium takakiae</name>
    <dbReference type="NCBI Taxonomy" id="1302685"/>
    <lineage>
        <taxon>Bacteria</taxon>
        <taxon>Pseudomonadati</taxon>
        <taxon>Bacteroidota</taxon>
        <taxon>Flavobacteriia</taxon>
        <taxon>Flavobacteriales</taxon>
        <taxon>Weeksellaceae</taxon>
        <taxon>Chryseobacterium group</taxon>
        <taxon>Chryseobacterium</taxon>
    </lineage>
</organism>
<accession>A0A1M4YLX8</accession>
<dbReference type="PROSITE" id="PS51257">
    <property type="entry name" value="PROKAR_LIPOPROTEIN"/>
    <property type="match status" value="1"/>
</dbReference>